<sequence length="184" mass="20116">MKKSILAAIMLFSITTVIQAQSIRFGIKGGVNFANQNGDEVPNFTEKEAITNYHAGLVAEVKLIDRFAIQPELLYSTQGATYKNAVEEFKNELGYLSIPVLAKIYLSKSLSLELGPQASFLLSERKNVDFEDSNTFEFAAVGGLGLNITKSLFIQARYGLGLTEASKNADIKNSTFQVSAGIMF</sequence>
<reference evidence="6" key="1">
    <citation type="submission" date="2016-03" db="EMBL/GenBank/DDBJ databases">
        <title>Draft genome sequence of Paenibacillus glacialis DSM 22343.</title>
        <authorList>
            <person name="Shin S.-K."/>
            <person name="Yi H."/>
        </authorList>
    </citation>
    <scope>NUCLEOTIDE SEQUENCE [LARGE SCALE GENOMIC DNA]</scope>
    <source>
        <strain evidence="6">NBRC 105008</strain>
    </source>
</reference>
<keyword evidence="1" id="KW-0732">Signal</keyword>
<gene>
    <name evidence="4" type="ORF">FBGL_01120</name>
    <name evidence="3" type="ORF">FGL01_01630</name>
    <name evidence="5" type="ORF">SAMN05192550_1576</name>
</gene>
<evidence type="ECO:0000259" key="2">
    <source>
        <dbReference type="Pfam" id="PF13568"/>
    </source>
</evidence>
<name>A0A1B9DY40_9FLAO</name>
<dbReference type="AlphaFoldDB" id="A0A1B9DY40"/>
<dbReference type="Proteomes" id="UP000093226">
    <property type="component" value="Unassembled WGS sequence"/>
</dbReference>
<evidence type="ECO:0000313" key="8">
    <source>
        <dbReference type="Proteomes" id="UP000321579"/>
    </source>
</evidence>
<accession>A0A1B9DY40</accession>
<feature type="chain" id="PRO_5044556262" evidence="1">
    <location>
        <begin position="21"/>
        <end position="184"/>
    </location>
</feature>
<dbReference type="EMBL" id="LVEO01000002">
    <property type="protein sequence ID" value="OCB74599.1"/>
    <property type="molecule type" value="Genomic_DNA"/>
</dbReference>
<comment type="caution">
    <text evidence="4">The sequence shown here is derived from an EMBL/GenBank/DDBJ whole genome shotgun (WGS) entry which is preliminary data.</text>
</comment>
<reference evidence="3 8" key="4">
    <citation type="submission" date="2019-07" db="EMBL/GenBank/DDBJ databases">
        <title>Whole genome shotgun sequence of Flavobacterium glycines NBRC 105008.</title>
        <authorList>
            <person name="Hosoyama A."/>
            <person name="Uohara A."/>
            <person name="Ohji S."/>
            <person name="Ichikawa N."/>
        </authorList>
    </citation>
    <scope>NUCLEOTIDE SEQUENCE [LARGE SCALE GENOMIC DNA]</scope>
    <source>
        <strain evidence="3 8">NBRC 105008</strain>
    </source>
</reference>
<reference evidence="5 7" key="3">
    <citation type="submission" date="2016-10" db="EMBL/GenBank/DDBJ databases">
        <authorList>
            <person name="Varghese N."/>
            <person name="Submissions S."/>
        </authorList>
    </citation>
    <scope>NUCLEOTIDE SEQUENCE [LARGE SCALE GENOMIC DNA]</scope>
    <source>
        <strain evidence="5 7">Gm-149</strain>
    </source>
</reference>
<dbReference type="OrthoDB" id="947434at2"/>
<dbReference type="InterPro" id="IPR011250">
    <property type="entry name" value="OMP/PagP_B-barrel"/>
</dbReference>
<dbReference type="EMBL" id="BJVF01000001">
    <property type="protein sequence ID" value="GEL09424.1"/>
    <property type="molecule type" value="Genomic_DNA"/>
</dbReference>
<dbReference type="EMBL" id="FNEO01000001">
    <property type="protein sequence ID" value="SDJ07251.1"/>
    <property type="molecule type" value="Genomic_DNA"/>
</dbReference>
<organism evidence="4 6">
    <name type="scientific">Flavobacterium glycines</name>
    <dbReference type="NCBI Taxonomy" id="551990"/>
    <lineage>
        <taxon>Bacteria</taxon>
        <taxon>Pseudomonadati</taxon>
        <taxon>Bacteroidota</taxon>
        <taxon>Flavobacteriia</taxon>
        <taxon>Flavobacteriales</taxon>
        <taxon>Flavobacteriaceae</taxon>
        <taxon>Flavobacterium</taxon>
    </lineage>
</organism>
<dbReference type="Pfam" id="PF13568">
    <property type="entry name" value="OMP_b-brl_2"/>
    <property type="match status" value="1"/>
</dbReference>
<reference evidence="4" key="2">
    <citation type="submission" date="2016-03" db="EMBL/GenBank/DDBJ databases">
        <authorList>
            <person name="Ploux O."/>
        </authorList>
    </citation>
    <scope>NUCLEOTIDE SEQUENCE</scope>
    <source>
        <strain evidence="4">NBRC 105008</strain>
    </source>
</reference>
<dbReference type="RefSeq" id="WP_066324030.1">
    <property type="nucleotide sequence ID" value="NZ_BJVF01000001.1"/>
</dbReference>
<evidence type="ECO:0000256" key="1">
    <source>
        <dbReference type="SAM" id="SignalP"/>
    </source>
</evidence>
<evidence type="ECO:0000313" key="6">
    <source>
        <dbReference type="Proteomes" id="UP000093226"/>
    </source>
</evidence>
<evidence type="ECO:0000313" key="3">
    <source>
        <dbReference type="EMBL" id="GEL09424.1"/>
    </source>
</evidence>
<evidence type="ECO:0000313" key="7">
    <source>
        <dbReference type="Proteomes" id="UP000182367"/>
    </source>
</evidence>
<keyword evidence="7" id="KW-1185">Reference proteome</keyword>
<dbReference type="SUPFAM" id="SSF56925">
    <property type="entry name" value="OMPA-like"/>
    <property type="match status" value="1"/>
</dbReference>
<evidence type="ECO:0000313" key="4">
    <source>
        <dbReference type="EMBL" id="OCB74599.1"/>
    </source>
</evidence>
<dbReference type="Proteomes" id="UP000182367">
    <property type="component" value="Unassembled WGS sequence"/>
</dbReference>
<dbReference type="InterPro" id="IPR025665">
    <property type="entry name" value="Beta-barrel_OMP_2"/>
</dbReference>
<feature type="domain" description="Outer membrane protein beta-barrel" evidence="2">
    <location>
        <begin position="19"/>
        <end position="164"/>
    </location>
</feature>
<dbReference type="Proteomes" id="UP000321579">
    <property type="component" value="Unassembled WGS sequence"/>
</dbReference>
<feature type="signal peptide" evidence="1">
    <location>
        <begin position="1"/>
        <end position="20"/>
    </location>
</feature>
<protein>
    <submittedName>
        <fullName evidence="3 5">Membrane protein</fullName>
    </submittedName>
</protein>
<evidence type="ECO:0000313" key="5">
    <source>
        <dbReference type="EMBL" id="SDJ07251.1"/>
    </source>
</evidence>
<proteinExistence type="predicted"/>
<dbReference type="STRING" id="551990.SAMN05192550_1576"/>